<evidence type="ECO:0000256" key="5">
    <source>
        <dbReference type="ARBA" id="ARBA00022827"/>
    </source>
</evidence>
<evidence type="ECO:0000256" key="3">
    <source>
        <dbReference type="ARBA" id="ARBA00013223"/>
    </source>
</evidence>
<evidence type="ECO:0000313" key="10">
    <source>
        <dbReference type="EMBL" id="MCA5892720.1"/>
    </source>
</evidence>
<dbReference type="InterPro" id="IPR036188">
    <property type="entry name" value="FAD/NAD-bd_sf"/>
</dbReference>
<dbReference type="SUPFAM" id="SSF51971">
    <property type="entry name" value="Nucleotide-binding domain"/>
    <property type="match status" value="2"/>
</dbReference>
<keyword evidence="5" id="KW-0274">FAD</keyword>
<comment type="similarity">
    <text evidence="2">Belongs to the ferredoxin--NADP reductase type 1 family.</text>
</comment>
<dbReference type="Gene3D" id="3.40.50.720">
    <property type="entry name" value="NAD(P)-binding Rossmann-like Domain"/>
    <property type="match status" value="1"/>
</dbReference>
<proteinExistence type="inferred from homology"/>
<dbReference type="Proteomes" id="UP001319870">
    <property type="component" value="Unassembled WGS sequence"/>
</dbReference>
<evidence type="ECO:0000256" key="2">
    <source>
        <dbReference type="ARBA" id="ARBA00008312"/>
    </source>
</evidence>
<evidence type="ECO:0000256" key="6">
    <source>
        <dbReference type="ARBA" id="ARBA00022857"/>
    </source>
</evidence>
<evidence type="ECO:0000259" key="9">
    <source>
        <dbReference type="Pfam" id="PF07992"/>
    </source>
</evidence>
<reference evidence="10 11" key="1">
    <citation type="submission" date="2021-09" db="EMBL/GenBank/DDBJ databases">
        <title>Isoptericola luteus sp. nov., a novel bacterium isolated from Harbin, the capital city of Heilongjiang province.</title>
        <authorList>
            <person name="Li J."/>
        </authorList>
    </citation>
    <scope>NUCLEOTIDE SEQUENCE [LARGE SCALE GENOMIC DNA]</scope>
    <source>
        <strain evidence="10 11">NEAU-Y5</strain>
    </source>
</reference>
<comment type="catalytic activity">
    <reaction evidence="8">
        <text>2 reduced [2Fe-2S]-[ferredoxin] + NADP(+) + H(+) = 2 oxidized [2Fe-2S]-[ferredoxin] + NADPH</text>
        <dbReference type="Rhea" id="RHEA:20125"/>
        <dbReference type="Rhea" id="RHEA-COMP:10000"/>
        <dbReference type="Rhea" id="RHEA-COMP:10001"/>
        <dbReference type="ChEBI" id="CHEBI:15378"/>
        <dbReference type="ChEBI" id="CHEBI:33737"/>
        <dbReference type="ChEBI" id="CHEBI:33738"/>
        <dbReference type="ChEBI" id="CHEBI:57783"/>
        <dbReference type="ChEBI" id="CHEBI:58349"/>
        <dbReference type="EC" id="1.18.1.2"/>
    </reaction>
</comment>
<dbReference type="PRINTS" id="PR00419">
    <property type="entry name" value="ADXRDTASE"/>
</dbReference>
<dbReference type="InterPro" id="IPR055275">
    <property type="entry name" value="Ferredox_Rdtase"/>
</dbReference>
<dbReference type="EMBL" id="JAIXCQ010000002">
    <property type="protein sequence ID" value="MCA5892720.1"/>
    <property type="molecule type" value="Genomic_DNA"/>
</dbReference>
<dbReference type="InterPro" id="IPR023753">
    <property type="entry name" value="FAD/NAD-binding_dom"/>
</dbReference>
<dbReference type="PANTHER" id="PTHR48467:SF1">
    <property type="entry name" value="GLUTAMATE SYNTHASE 1 [NADH], CHLOROPLASTIC-LIKE"/>
    <property type="match status" value="1"/>
</dbReference>
<dbReference type="Pfam" id="PF07992">
    <property type="entry name" value="Pyr_redox_2"/>
    <property type="match status" value="1"/>
</dbReference>
<keyword evidence="7" id="KW-0560">Oxidoreductase</keyword>
<organism evidence="10 11">
    <name type="scientific">Isoptericola luteus</name>
    <dbReference type="NCBI Taxonomy" id="2879484"/>
    <lineage>
        <taxon>Bacteria</taxon>
        <taxon>Bacillati</taxon>
        <taxon>Actinomycetota</taxon>
        <taxon>Actinomycetes</taxon>
        <taxon>Micrococcales</taxon>
        <taxon>Promicromonosporaceae</taxon>
        <taxon>Isoptericola</taxon>
    </lineage>
</organism>
<keyword evidence="11" id="KW-1185">Reference proteome</keyword>
<protein>
    <recommendedName>
        <fullName evidence="3">ferredoxin--NADP(+) reductase</fullName>
        <ecNumber evidence="3">1.18.1.2</ecNumber>
    </recommendedName>
</protein>
<keyword evidence="6" id="KW-0521">NADP</keyword>
<sequence length="470" mass="50910">MSSTRPLRVAIVGAGPAGIYAADILSKTDLDVSIDLFERLPAPFGLVRYGVAPDHPRIKQIIVALHRVLARGDVRLLANVDYGVDLKLDDLRQFYDAVIFSTGSIRDAALPIPGIDLDGSYGAADFVSWYDGHPDVPRTWPLEAKEVAVLGAGNVALDVARVLAKHADDLLPTEIPSNVYDTLKTSPVTDVHVFARRGPAQVKFSPLELRELGHVKDVDIVVYPEDYDFDEGSMSAIESSNQTKQVVKTLTDWTLVEPSTQKASRRLHLHFLHAPVEIVGTDGKVTGLRTERTALQGDGTVKGTGELHDFPVQAVYRAVGYFGSPLAEIPFDELKGVISNREGRVVDLDGEHLPGVYATGWIKRGPVGLIGHTKSDASETIRHLVEDVTGVGDGGDVSTGDLAGGRSADHGDPQAVLDFLADRGVDVVEWADFEKLDAHEQALGEPHGRERIKVVPREEMLDIAKGRSDS</sequence>
<dbReference type="PIRSF" id="PIRSF000362">
    <property type="entry name" value="FNR"/>
    <property type="match status" value="1"/>
</dbReference>
<gene>
    <name evidence="10" type="ORF">LEP48_05050</name>
</gene>
<dbReference type="PANTHER" id="PTHR48467">
    <property type="entry name" value="GLUTAMATE SYNTHASE 1 [NADH], CHLOROPLASTIC-LIKE"/>
    <property type="match status" value="1"/>
</dbReference>
<keyword evidence="4" id="KW-0285">Flavoprotein</keyword>
<evidence type="ECO:0000256" key="7">
    <source>
        <dbReference type="ARBA" id="ARBA00023002"/>
    </source>
</evidence>
<feature type="domain" description="FAD/NAD(P)-binding" evidence="9">
    <location>
        <begin position="8"/>
        <end position="169"/>
    </location>
</feature>
<comment type="cofactor">
    <cofactor evidence="1">
        <name>FAD</name>
        <dbReference type="ChEBI" id="CHEBI:57692"/>
    </cofactor>
</comment>
<dbReference type="RefSeq" id="WP_225564476.1">
    <property type="nucleotide sequence ID" value="NZ_JAIXCQ010000002.1"/>
</dbReference>
<evidence type="ECO:0000256" key="1">
    <source>
        <dbReference type="ARBA" id="ARBA00001974"/>
    </source>
</evidence>
<comment type="caution">
    <text evidence="10">The sequence shown here is derived from an EMBL/GenBank/DDBJ whole genome shotgun (WGS) entry which is preliminary data.</text>
</comment>
<dbReference type="EC" id="1.18.1.2" evidence="3"/>
<evidence type="ECO:0000313" key="11">
    <source>
        <dbReference type="Proteomes" id="UP001319870"/>
    </source>
</evidence>
<name>A0ABS7ZCE3_9MICO</name>
<dbReference type="InterPro" id="IPR021163">
    <property type="entry name" value="Ferredox_Rdtase_adrenod"/>
</dbReference>
<accession>A0ABS7ZCE3</accession>
<evidence type="ECO:0000256" key="8">
    <source>
        <dbReference type="ARBA" id="ARBA00047776"/>
    </source>
</evidence>
<evidence type="ECO:0000256" key="4">
    <source>
        <dbReference type="ARBA" id="ARBA00022630"/>
    </source>
</evidence>
<dbReference type="Gene3D" id="3.50.50.60">
    <property type="entry name" value="FAD/NAD(P)-binding domain"/>
    <property type="match status" value="1"/>
</dbReference>